<evidence type="ECO:0000313" key="4">
    <source>
        <dbReference type="Proteomes" id="UP001570846"/>
    </source>
</evidence>
<dbReference type="RefSeq" id="WP_225840750.1">
    <property type="nucleotide sequence ID" value="NZ_BMMG01000003.1"/>
</dbReference>
<comment type="caution">
    <text evidence="3">The sequence shown here is derived from an EMBL/GenBank/DDBJ whole genome shotgun (WGS) entry which is preliminary data.</text>
</comment>
<dbReference type="InterPro" id="IPR025196">
    <property type="entry name" value="DUF4126"/>
</dbReference>
<keyword evidence="4" id="KW-1185">Reference proteome</keyword>
<dbReference type="Proteomes" id="UP001570846">
    <property type="component" value="Unassembled WGS sequence"/>
</dbReference>
<dbReference type="Pfam" id="PF13548">
    <property type="entry name" value="DUF4126"/>
    <property type="match status" value="1"/>
</dbReference>
<name>A0ABV4RME6_9BACT</name>
<proteinExistence type="predicted"/>
<keyword evidence="1" id="KW-1133">Transmembrane helix</keyword>
<feature type="transmembrane region" description="Helical" evidence="1">
    <location>
        <begin position="107"/>
        <end position="127"/>
    </location>
</feature>
<keyword evidence="1" id="KW-0472">Membrane</keyword>
<keyword evidence="1" id="KW-0812">Transmembrane</keyword>
<accession>A0ABV4RME6</accession>
<evidence type="ECO:0000313" key="3">
    <source>
        <dbReference type="EMBL" id="MFA1773060.1"/>
    </source>
</evidence>
<protein>
    <submittedName>
        <fullName evidence="3">DUF4126 family protein</fullName>
    </submittedName>
</protein>
<sequence>MRLTPSTTNQKALAMGAIAGMRAMVAPAILSNHLSNSPTLFLQGSQLDYLQKSGVATGMKVLAVAELIGDKLPMTPNRIKPLQLVPRIFSGALVGATLAEANGENRVTGALLGVVGALAASYAFFYLRKNLGKMIGLPDASFALLEDALAVKAGTAILKG</sequence>
<gene>
    <name evidence="3" type="ORF">ACD591_17305</name>
</gene>
<feature type="domain" description="DUF4126" evidence="2">
    <location>
        <begin position="12"/>
        <end position="121"/>
    </location>
</feature>
<reference evidence="3 4" key="1">
    <citation type="submission" date="2024-08" db="EMBL/GenBank/DDBJ databases">
        <authorList>
            <person name="Wei W."/>
        </authorList>
    </citation>
    <scope>NUCLEOTIDE SEQUENCE [LARGE SCALE GENOMIC DNA]</scope>
    <source>
        <strain evidence="3 4">XU2</strain>
    </source>
</reference>
<organism evidence="3 4">
    <name type="scientific">Rufibacter glacialis</name>
    <dbReference type="NCBI Taxonomy" id="1259555"/>
    <lineage>
        <taxon>Bacteria</taxon>
        <taxon>Pseudomonadati</taxon>
        <taxon>Bacteroidota</taxon>
        <taxon>Cytophagia</taxon>
        <taxon>Cytophagales</taxon>
        <taxon>Hymenobacteraceae</taxon>
        <taxon>Rufibacter</taxon>
    </lineage>
</organism>
<evidence type="ECO:0000259" key="2">
    <source>
        <dbReference type="Pfam" id="PF13548"/>
    </source>
</evidence>
<feature type="transmembrane region" description="Helical" evidence="1">
    <location>
        <begin position="12"/>
        <end position="30"/>
    </location>
</feature>
<evidence type="ECO:0000256" key="1">
    <source>
        <dbReference type="SAM" id="Phobius"/>
    </source>
</evidence>
<dbReference type="EMBL" id="JBGOGF010000010">
    <property type="protein sequence ID" value="MFA1773060.1"/>
    <property type="molecule type" value="Genomic_DNA"/>
</dbReference>